<feature type="compositionally biased region" description="Polar residues" evidence="3">
    <location>
        <begin position="201"/>
        <end position="210"/>
    </location>
</feature>
<feature type="compositionally biased region" description="Polar residues" evidence="3">
    <location>
        <begin position="138"/>
        <end position="152"/>
    </location>
</feature>
<keyword evidence="2" id="KW-0175">Coiled coil</keyword>
<feature type="compositionally biased region" description="Basic residues" evidence="3">
    <location>
        <begin position="10"/>
        <end position="19"/>
    </location>
</feature>
<feature type="compositionally biased region" description="Gly residues" evidence="3">
    <location>
        <begin position="1289"/>
        <end position="1300"/>
    </location>
</feature>
<accession>A0AAN6UR17</accession>
<dbReference type="PROSITE" id="PS50013">
    <property type="entry name" value="CHROMO_2"/>
    <property type="match status" value="1"/>
</dbReference>
<feature type="region of interest" description="Disordered" evidence="3">
    <location>
        <begin position="331"/>
        <end position="457"/>
    </location>
</feature>
<sequence>MPKQPPAKPPKQKPRKSAKPRPIAREPTPDEVFYQIRDVVDEKRVRGKLFYKVDWADNPTTGERYNPTWEPAENVTAAAVADWEREKRRRPGPERAPSSIETDSQPVQPPNWRAKRRRDSSVAPEDERSPKRWRSVDSGYTSTQSNDETSQPLALPERVQIVLELSVPPGFNPAEYQKISLSQPVLSSQENPSTAAAAPQGRTSQRTIPDSQEYFESLRTQSTTQSAARLNETSLLEGVLLSAARGTSQAANVEGRQSRSGSDIPSRQPGGSHQNSTPSAGLLEGSVHEPVSPPSARTEHPSAGQDFLSNDSLWSGGFLTQPAYELPVFTTEPETQTQDSPSAEQSLDQGDHQDRHSNWHNTGSPGIDSHPSAGESHPHFQAAQRVPLLDSEPGGFLTQVSEAPRQSEEVIPDTVQKQAGGRSPRNVERSVTNLPSASGEDSIVGPQESVSRPFTPASDRSASLFFTPRMDGSPGQGTPLSAVDLMRQIQAEVFGSVPDLSDTVEAPLLSPSLVLPRIDDSTHDAKGPSSTEHAVTAAQELNRRIGIGAPDAVVGAHGGEYEQRSEFVAPADLTASVDHILGRDDSLSAAHDNVFGGHQILAEGAEDSVPTTAHDDSHQSSAMGLDDQDEDGRAGRHFVVTLPMAANCRSIYLDTISENKGTMIEFSNVFADSDSSEPDGALVAKMDRIFERLLNLCDLPAYDDPSLQLHGEEMMKHATNSNSKFSFVYEFLNSLWGIDARILILSQTGRVFEYLDAVVSAANITYTILGQESSSGEQPTQGLSVILAVAGQDLSKVEGGVDVVLAFDDAARSVELPASLGYGSMAPIVLPLVITYSLEHCDHQLQQLEPELDGLERKNALNLAVAAAKDSLRDPIGGVPEPHEAAELFANFLKSRESGLDWEPQPLPDGIFDMWLTQERTQEPQNDVLRDPHVLAGPGGQKRPHGNIQEGAPKRPRLLLDDLPSRNLTPLRMSDVLMQRLVQYPLDSRDATPVEVPAGLIERMAEKIEELESRVAAHSGIETKLRDHVTTLESQLRSYERTIESIQPKYMDALRDRASFEKESKAAISKADAATGRLEAQKSELAHVQAKLADATAAMANSSNPDLAKLARTSKERDDAVATIEKLNKKVLAAQNDLEYSRKAYQDASNAHSELSRENAELRTRAADLEQRAGANLVRIHQLHADNERAAVGAQIDELQALLDNRERELDRALVELRALKNGRRETRGSSVPRSPRTAAAAGVMSPRLPGRAVTGSRGTSPALPGGLSSDGSTPVPSGMTYFQAPGAGAAGGRWGHLRD</sequence>
<dbReference type="GO" id="GO:0006338">
    <property type="term" value="P:chromatin remodeling"/>
    <property type="evidence" value="ECO:0007669"/>
    <property type="project" value="UniProtKB-ARBA"/>
</dbReference>
<feature type="region of interest" description="Disordered" evidence="3">
    <location>
        <begin position="245"/>
        <end position="309"/>
    </location>
</feature>
<dbReference type="SUPFAM" id="SSF54160">
    <property type="entry name" value="Chromo domain-like"/>
    <property type="match status" value="1"/>
</dbReference>
<proteinExistence type="predicted"/>
<feature type="region of interest" description="Disordered" evidence="3">
    <location>
        <begin position="182"/>
        <end position="212"/>
    </location>
</feature>
<dbReference type="CDD" id="cd00024">
    <property type="entry name" value="CD_CSD"/>
    <property type="match status" value="1"/>
</dbReference>
<dbReference type="InterPro" id="IPR038609">
    <property type="entry name" value="HDA1_su2/3_sf"/>
</dbReference>
<feature type="compositionally biased region" description="Polar residues" evidence="3">
    <location>
        <begin position="332"/>
        <end position="348"/>
    </location>
</feature>
<dbReference type="InterPro" id="IPR016197">
    <property type="entry name" value="Chromo-like_dom_sf"/>
</dbReference>
<dbReference type="EMBL" id="MU853402">
    <property type="protein sequence ID" value="KAK4137637.1"/>
    <property type="molecule type" value="Genomic_DNA"/>
</dbReference>
<evidence type="ECO:0000256" key="1">
    <source>
        <dbReference type="ARBA" id="ARBA00011353"/>
    </source>
</evidence>
<feature type="region of interest" description="Disordered" evidence="3">
    <location>
        <begin position="53"/>
        <end position="153"/>
    </location>
</feature>
<evidence type="ECO:0000313" key="6">
    <source>
        <dbReference type="Proteomes" id="UP001304895"/>
    </source>
</evidence>
<dbReference type="Proteomes" id="UP001304895">
    <property type="component" value="Unassembled WGS sequence"/>
</dbReference>
<feature type="compositionally biased region" description="Polar residues" evidence="3">
    <location>
        <begin position="182"/>
        <end position="194"/>
    </location>
</feature>
<dbReference type="Gene3D" id="2.40.50.40">
    <property type="match status" value="1"/>
</dbReference>
<feature type="region of interest" description="Disordered" evidence="3">
    <location>
        <begin position="1223"/>
        <end position="1300"/>
    </location>
</feature>
<feature type="region of interest" description="Disordered" evidence="3">
    <location>
        <begin position="608"/>
        <end position="630"/>
    </location>
</feature>
<feature type="coiled-coil region" evidence="2">
    <location>
        <begin position="1071"/>
        <end position="1223"/>
    </location>
</feature>
<protein>
    <recommendedName>
        <fullName evidence="4">Chromo domain-containing protein</fullName>
    </recommendedName>
</protein>
<dbReference type="InterPro" id="IPR000953">
    <property type="entry name" value="Chromo/chromo_shadow_dom"/>
</dbReference>
<keyword evidence="6" id="KW-1185">Reference proteome</keyword>
<feature type="region of interest" description="Disordered" evidence="3">
    <location>
        <begin position="929"/>
        <end position="955"/>
    </location>
</feature>
<evidence type="ECO:0000259" key="4">
    <source>
        <dbReference type="PROSITE" id="PS50013"/>
    </source>
</evidence>
<dbReference type="Gene3D" id="3.40.50.12360">
    <property type="match status" value="1"/>
</dbReference>
<reference evidence="5" key="1">
    <citation type="journal article" date="2023" name="Mol. Phylogenet. Evol.">
        <title>Genome-scale phylogeny and comparative genomics of the fungal order Sordariales.</title>
        <authorList>
            <person name="Hensen N."/>
            <person name="Bonometti L."/>
            <person name="Westerberg I."/>
            <person name="Brannstrom I.O."/>
            <person name="Guillou S."/>
            <person name="Cros-Aarteil S."/>
            <person name="Calhoun S."/>
            <person name="Haridas S."/>
            <person name="Kuo A."/>
            <person name="Mondo S."/>
            <person name="Pangilinan J."/>
            <person name="Riley R."/>
            <person name="LaButti K."/>
            <person name="Andreopoulos B."/>
            <person name="Lipzen A."/>
            <person name="Chen C."/>
            <person name="Yan M."/>
            <person name="Daum C."/>
            <person name="Ng V."/>
            <person name="Clum A."/>
            <person name="Steindorff A."/>
            <person name="Ohm R.A."/>
            <person name="Martin F."/>
            <person name="Silar P."/>
            <person name="Natvig D.O."/>
            <person name="Lalanne C."/>
            <person name="Gautier V."/>
            <person name="Ament-Velasquez S.L."/>
            <person name="Kruys A."/>
            <person name="Hutchinson M.I."/>
            <person name="Powell A.J."/>
            <person name="Barry K."/>
            <person name="Miller A.N."/>
            <person name="Grigoriev I.V."/>
            <person name="Debuchy R."/>
            <person name="Gladieux P."/>
            <person name="Hiltunen Thoren M."/>
            <person name="Johannesson H."/>
        </authorList>
    </citation>
    <scope>NUCLEOTIDE SEQUENCE</scope>
    <source>
        <strain evidence="5">CBS 123565</strain>
    </source>
</reference>
<evidence type="ECO:0000256" key="3">
    <source>
        <dbReference type="SAM" id="MobiDB-lite"/>
    </source>
</evidence>
<feature type="compositionally biased region" description="Polar residues" evidence="3">
    <location>
        <begin position="258"/>
        <end position="279"/>
    </location>
</feature>
<reference evidence="5" key="2">
    <citation type="submission" date="2023-05" db="EMBL/GenBank/DDBJ databases">
        <authorList>
            <consortium name="Lawrence Berkeley National Laboratory"/>
            <person name="Steindorff A."/>
            <person name="Hensen N."/>
            <person name="Bonometti L."/>
            <person name="Westerberg I."/>
            <person name="Brannstrom I.O."/>
            <person name="Guillou S."/>
            <person name="Cros-Aarteil S."/>
            <person name="Calhoun S."/>
            <person name="Haridas S."/>
            <person name="Kuo A."/>
            <person name="Mondo S."/>
            <person name="Pangilinan J."/>
            <person name="Riley R."/>
            <person name="Labutti K."/>
            <person name="Andreopoulos B."/>
            <person name="Lipzen A."/>
            <person name="Chen C."/>
            <person name="Yanf M."/>
            <person name="Daum C."/>
            <person name="Ng V."/>
            <person name="Clum A."/>
            <person name="Ohm R."/>
            <person name="Martin F."/>
            <person name="Silar P."/>
            <person name="Natvig D."/>
            <person name="Lalanne C."/>
            <person name="Gautier V."/>
            <person name="Ament-Velasquez S.L."/>
            <person name="Kruys A."/>
            <person name="Hutchinson M.I."/>
            <person name="Powell A.J."/>
            <person name="Barry K."/>
            <person name="Miller A.N."/>
            <person name="Grigoriev I.V."/>
            <person name="Debuchy R."/>
            <person name="Gladieux P."/>
            <person name="Thoren M.H."/>
            <person name="Johannesson H."/>
        </authorList>
    </citation>
    <scope>NUCLEOTIDE SEQUENCE</scope>
    <source>
        <strain evidence="5">CBS 123565</strain>
    </source>
</reference>
<comment type="subunit">
    <text evidence="1">Component of the NuA4 histone acetyltransferase complex.</text>
</comment>
<evidence type="ECO:0000313" key="5">
    <source>
        <dbReference type="EMBL" id="KAK4137637.1"/>
    </source>
</evidence>
<organism evidence="5 6">
    <name type="scientific">Trichocladium antarcticum</name>
    <dbReference type="NCBI Taxonomy" id="1450529"/>
    <lineage>
        <taxon>Eukaryota</taxon>
        <taxon>Fungi</taxon>
        <taxon>Dikarya</taxon>
        <taxon>Ascomycota</taxon>
        <taxon>Pezizomycotina</taxon>
        <taxon>Sordariomycetes</taxon>
        <taxon>Sordariomycetidae</taxon>
        <taxon>Sordariales</taxon>
        <taxon>Chaetomiaceae</taxon>
        <taxon>Trichocladium</taxon>
    </lineage>
</organism>
<evidence type="ECO:0000256" key="2">
    <source>
        <dbReference type="SAM" id="Coils"/>
    </source>
</evidence>
<name>A0AAN6UR17_9PEZI</name>
<comment type="caution">
    <text evidence="5">The sequence shown here is derived from an EMBL/GenBank/DDBJ whole genome shotgun (WGS) entry which is preliminary data.</text>
</comment>
<gene>
    <name evidence="5" type="ORF">BT67DRAFT_460186</name>
</gene>
<feature type="region of interest" description="Disordered" evidence="3">
    <location>
        <begin position="1"/>
        <end position="31"/>
    </location>
</feature>
<feature type="domain" description="Chromo" evidence="4">
    <location>
        <begin position="34"/>
        <end position="75"/>
    </location>
</feature>